<accession>A0AAI9X1I9</accession>
<dbReference type="EMBL" id="AGBZ02000001">
    <property type="protein sequence ID" value="KAI93143.1"/>
    <property type="molecule type" value="Genomic_DNA"/>
</dbReference>
<evidence type="ECO:0000313" key="1">
    <source>
        <dbReference type="EMBL" id="KAI93143.1"/>
    </source>
</evidence>
<dbReference type="AlphaFoldDB" id="A0AAI9X1I9"/>
<evidence type="ECO:0000313" key="2">
    <source>
        <dbReference type="Proteomes" id="UP000004057"/>
    </source>
</evidence>
<proteinExistence type="predicted"/>
<name>A0AAI9X1I9_SPIME</name>
<dbReference type="Proteomes" id="UP000004057">
    <property type="component" value="Unassembled WGS sequence"/>
</dbReference>
<protein>
    <submittedName>
        <fullName evidence="1">Uncharacterized protein</fullName>
    </submittedName>
</protein>
<comment type="caution">
    <text evidence="1">The sequence shown here is derived from an EMBL/GenBank/DDBJ whole genome shotgun (WGS) entry which is preliminary data.</text>
</comment>
<reference evidence="1 2" key="1">
    <citation type="journal article" date="2012" name="J. Proteome Res.">
        <title>Application of Spiroplasma melliferum proteogenomic profiling for the discovery of virulence factors and pathogenicity mechanisms in host-associated spiroplasmas.</title>
        <authorList>
            <person name="Alexeev D."/>
            <person name="Kostrjukova E."/>
            <person name="Aliper A."/>
            <person name="Popenko A."/>
            <person name="Bazaleev N."/>
            <person name="Tyakht A."/>
            <person name="Selezneva O."/>
            <person name="Akopian T."/>
            <person name="Prichodko E."/>
            <person name="Kondratov I."/>
            <person name="Chukin M."/>
            <person name="Demina I."/>
            <person name="Galyamina M."/>
            <person name="Kamashev D."/>
            <person name="Vanyushkina A."/>
            <person name="Ladygina V."/>
            <person name="Levitskii S."/>
            <person name="Lazarev V."/>
            <person name="Govorun V."/>
        </authorList>
    </citation>
    <scope>NUCLEOTIDE SEQUENCE [LARGE SCALE GENOMIC DNA]</scope>
    <source>
        <strain evidence="1 2">KC3</strain>
    </source>
</reference>
<gene>
    <name evidence="1" type="ORF">SPM_002230</name>
</gene>
<dbReference type="RefSeq" id="WP_004027978.1">
    <property type="nucleotide sequence ID" value="NZ_AGBZ02000001.1"/>
</dbReference>
<organism evidence="1 2">
    <name type="scientific">Spiroplasma melliferum KC3</name>
    <dbReference type="NCBI Taxonomy" id="570509"/>
    <lineage>
        <taxon>Bacteria</taxon>
        <taxon>Bacillati</taxon>
        <taxon>Mycoplasmatota</taxon>
        <taxon>Mollicutes</taxon>
        <taxon>Entomoplasmatales</taxon>
        <taxon>Spiroplasmataceae</taxon>
        <taxon>Spiroplasma</taxon>
    </lineage>
</organism>
<sequence>MLNKINNASFGTYEYLYYDARGFRKKNWNQKYSDEFIVCCIKDVYFNRLTSFEVGKKYNISSGRVRLWIHYFKYRKGYRFYCEGGISDQLDKIIKVSEYNLKSKNFLKWEKMKEMYLKGCSYLQIKKELNVSDANIAYCVNKFNLPRRRPVIISKNHMW</sequence>